<dbReference type="SMART" id="SM00368">
    <property type="entry name" value="LRR_RI"/>
    <property type="match status" value="4"/>
</dbReference>
<dbReference type="GO" id="GO:0006913">
    <property type="term" value="P:nucleocytoplasmic transport"/>
    <property type="evidence" value="ECO:0007669"/>
    <property type="project" value="TreeGrafter"/>
</dbReference>
<dbReference type="PANTHER" id="PTHR24113">
    <property type="entry name" value="RAN GTPASE-ACTIVATING PROTEIN 1"/>
    <property type="match status" value="1"/>
</dbReference>
<keyword evidence="6" id="KW-1185">Reference proteome</keyword>
<dbReference type="InterPro" id="IPR057334">
    <property type="entry name" value="PH_2nd_LRR"/>
</dbReference>
<evidence type="ECO:0000256" key="3">
    <source>
        <dbReference type="ARBA" id="ARBA00022737"/>
    </source>
</evidence>
<evidence type="ECO:0000313" key="5">
    <source>
        <dbReference type="EMBL" id="KAG2171328.1"/>
    </source>
</evidence>
<evidence type="ECO:0000313" key="6">
    <source>
        <dbReference type="Proteomes" id="UP000654370"/>
    </source>
</evidence>
<dbReference type="AlphaFoldDB" id="A0A8H7PCG1"/>
<dbReference type="GO" id="GO:0048471">
    <property type="term" value="C:perinuclear region of cytoplasm"/>
    <property type="evidence" value="ECO:0007669"/>
    <property type="project" value="TreeGrafter"/>
</dbReference>
<name>A0A8H7PCG1_MORIS</name>
<keyword evidence="3" id="KW-0677">Repeat</keyword>
<comment type="caution">
    <text evidence="5">The sequence shown here is derived from an EMBL/GenBank/DDBJ whole genome shotgun (WGS) entry which is preliminary data.</text>
</comment>
<dbReference type="SMART" id="SM00233">
    <property type="entry name" value="PH"/>
    <property type="match status" value="1"/>
</dbReference>
<keyword evidence="2" id="KW-0433">Leucine-rich repeat</keyword>
<dbReference type="PANTHER" id="PTHR24113:SF12">
    <property type="entry name" value="RAN GTPASE-ACTIVATING PROTEIN 1"/>
    <property type="match status" value="1"/>
</dbReference>
<evidence type="ECO:0000259" key="4">
    <source>
        <dbReference type="PROSITE" id="PS50003"/>
    </source>
</evidence>
<dbReference type="GO" id="GO:0031267">
    <property type="term" value="F:small GTPase binding"/>
    <property type="evidence" value="ECO:0007669"/>
    <property type="project" value="TreeGrafter"/>
</dbReference>
<gene>
    <name evidence="5" type="ORF">INT43_002950</name>
</gene>
<dbReference type="GO" id="GO:0005829">
    <property type="term" value="C:cytosol"/>
    <property type="evidence" value="ECO:0007669"/>
    <property type="project" value="TreeGrafter"/>
</dbReference>
<dbReference type="InterPro" id="IPR027038">
    <property type="entry name" value="RanGap"/>
</dbReference>
<keyword evidence="1" id="KW-0343">GTPase activation</keyword>
<protein>
    <recommendedName>
        <fullName evidence="4">PH domain-containing protein</fullName>
    </recommendedName>
</protein>
<dbReference type="InterPro" id="IPR001849">
    <property type="entry name" value="PH_domain"/>
</dbReference>
<feature type="domain" description="PH" evidence="4">
    <location>
        <begin position="79"/>
        <end position="198"/>
    </location>
</feature>
<dbReference type="SUPFAM" id="SSF52047">
    <property type="entry name" value="RNI-like"/>
    <property type="match status" value="1"/>
</dbReference>
<dbReference type="InterPro" id="IPR032675">
    <property type="entry name" value="LRR_dom_sf"/>
</dbReference>
<dbReference type="EMBL" id="JAEPQZ010000022">
    <property type="protein sequence ID" value="KAG2171328.1"/>
    <property type="molecule type" value="Genomic_DNA"/>
</dbReference>
<dbReference type="OrthoDB" id="120976at2759"/>
<evidence type="ECO:0000256" key="1">
    <source>
        <dbReference type="ARBA" id="ARBA00022468"/>
    </source>
</evidence>
<dbReference type="Proteomes" id="UP000654370">
    <property type="component" value="Unassembled WGS sequence"/>
</dbReference>
<dbReference type="Pfam" id="PF25353">
    <property type="entry name" value="PH_2nd_LRR"/>
    <property type="match status" value="1"/>
</dbReference>
<dbReference type="Gene3D" id="3.80.10.10">
    <property type="entry name" value="Ribonuclease Inhibitor"/>
    <property type="match status" value="1"/>
</dbReference>
<proteinExistence type="predicted"/>
<organism evidence="5 6">
    <name type="scientific">Mortierella isabellina</name>
    <name type="common">Filamentous fungus</name>
    <name type="synonym">Umbelopsis isabellina</name>
    <dbReference type="NCBI Taxonomy" id="91625"/>
    <lineage>
        <taxon>Eukaryota</taxon>
        <taxon>Fungi</taxon>
        <taxon>Fungi incertae sedis</taxon>
        <taxon>Mucoromycota</taxon>
        <taxon>Mucoromycotina</taxon>
        <taxon>Umbelopsidomycetes</taxon>
        <taxon>Umbelopsidales</taxon>
        <taxon>Umbelopsidaceae</taxon>
        <taxon>Umbelopsis</taxon>
    </lineage>
</organism>
<accession>A0A8H7PCG1</accession>
<dbReference type="PROSITE" id="PS50003">
    <property type="entry name" value="PH_DOMAIN"/>
    <property type="match status" value="1"/>
</dbReference>
<reference evidence="5" key="1">
    <citation type="submission" date="2020-12" db="EMBL/GenBank/DDBJ databases">
        <title>Metabolic potential, ecology and presence of endohyphal bacteria is reflected in genomic diversity of Mucoromycotina.</title>
        <authorList>
            <person name="Muszewska A."/>
            <person name="Okrasinska A."/>
            <person name="Steczkiewicz K."/>
            <person name="Drgas O."/>
            <person name="Orlowska M."/>
            <person name="Perlinska-Lenart U."/>
            <person name="Aleksandrzak-Piekarczyk T."/>
            <person name="Szatraj K."/>
            <person name="Zielenkiewicz U."/>
            <person name="Pilsyk S."/>
            <person name="Malc E."/>
            <person name="Mieczkowski P."/>
            <person name="Kruszewska J.S."/>
            <person name="Biernat P."/>
            <person name="Pawlowska J."/>
        </authorList>
    </citation>
    <scope>NUCLEOTIDE SEQUENCE</scope>
    <source>
        <strain evidence="5">WA0000067209</strain>
    </source>
</reference>
<dbReference type="GO" id="GO:0005634">
    <property type="term" value="C:nucleus"/>
    <property type="evidence" value="ECO:0007669"/>
    <property type="project" value="TreeGrafter"/>
</dbReference>
<sequence>MVEHQKLKTYGLTPAQMATMAARDRPATPVQSRSTNFVPKASSSSISAISRASSISSSTITSLQQRSLSLSDRPAGEGAILHMGAVTHTFEASLFSKFKKDYCILTSKELLHFKTSQKASQSFDFTLMKRRPNVKISSSHHMLSINGVIGVHYVPQNTTSFRIEHIDPITKKLTSVIIFTALQQDTIGWVNALRRLIQQDLSTHSPMSATDRSLVIERMQKQKDTHASTEDMQIRRVVMKQQRAKPTPDNPHASKEIILPVIFAIGRNSMYVLPHIIADEEYKKIVIRDRHGLLAIQNITYSGRDDTFELTIRHVASDSKKLVFVSSFCENIVKELRQAISNLVPFYPTPPYSLNVANVVHSLRVEPTIDISALGDRGFDALLEAYCASLNLDKRRFSFSISSIPDAPGARSITVHSPNEINESPAVYSKYELLAVFRALRHNVAFREISLANVDLHPLEQWPARAEDGWTNSLEGGAGIDNVLSSEFWSLFMHNKKLRKIDFTNCGIGRCGGSKSALHVIGQTMQSQQIGINAIHISKNHMFEQDVEALVIGMHKNRKALKELAVRHCDLSRIQLERIVECILEALPAHLRYLDLSHNYTYFREDLLSSMLKRCNHLNALKMRKCNVLTDFNALTCLRIRDLDIGRIGLTDHQVHTLCNWIESPAFDHIGKLSIDSCGLKSRHLNAIFQAIANTGNPNVELYVGANPLMSEQGSLGSLWNTIAEGRGPVTLSLANTEWEDAVLHELFASLVNNRTIKTLDLSGITMTTPASDGTIHALSSLFEQNRTLEDINLGGGLNTQGLGPVIAGAFAGLTTNTRLRCLRLENLGMGSEGAIALHQALESNRTLQELHVDQNNLSVQGFVAILKLVQSMGSIINLPRPNIDLRTEQKRLDALVRALLESQSESQFLLLYSTGGDAKRAKAHFDMQTTARTASERDRRQIGMVVDDIMKTVAQNKQRWQAQQAITIARDMSIAPSLGGLSPISIPSARERSEGSKLSSFAGSRVSQMSNMTGSDLHDSPNALSPMTPLTPKPAWQSPTDGRYRKALDRDDMEPLALGQAYLDAVDAYTSIVQSDFRGS</sequence>
<evidence type="ECO:0000256" key="2">
    <source>
        <dbReference type="ARBA" id="ARBA00022614"/>
    </source>
</evidence>
<dbReference type="GO" id="GO:0005096">
    <property type="term" value="F:GTPase activator activity"/>
    <property type="evidence" value="ECO:0007669"/>
    <property type="project" value="UniProtKB-KW"/>
</dbReference>